<proteinExistence type="predicted"/>
<accession>A0ABT2BYB9</accession>
<feature type="compositionally biased region" description="Basic and acidic residues" evidence="1">
    <location>
        <begin position="27"/>
        <end position="39"/>
    </location>
</feature>
<reference evidence="2" key="1">
    <citation type="submission" date="2022-08" db="EMBL/GenBank/DDBJ databases">
        <title>Reclassification of Massilia species as members of the genera Telluria, Duganella, Pseudoduganella, Mokoshia gen. nov. and Zemynaea gen. nov. using orthogonal and non-orthogonal genome-based approaches.</title>
        <authorList>
            <person name="Bowman J.P."/>
        </authorList>
    </citation>
    <scope>NUCLEOTIDE SEQUENCE</scope>
    <source>
        <strain evidence="2">LMG 11547</strain>
    </source>
</reference>
<organism evidence="2 3">
    <name type="scientific">Telluria mixta</name>
    <dbReference type="NCBI Taxonomy" id="34071"/>
    <lineage>
        <taxon>Bacteria</taxon>
        <taxon>Pseudomonadati</taxon>
        <taxon>Pseudomonadota</taxon>
        <taxon>Betaproteobacteria</taxon>
        <taxon>Burkholderiales</taxon>
        <taxon>Oxalobacteraceae</taxon>
        <taxon>Telluria group</taxon>
        <taxon>Telluria</taxon>
    </lineage>
</organism>
<comment type="caution">
    <text evidence="2">The sequence shown here is derived from an EMBL/GenBank/DDBJ whole genome shotgun (WGS) entry which is preliminary data.</text>
</comment>
<feature type="region of interest" description="Disordered" evidence="1">
    <location>
        <begin position="21"/>
        <end position="41"/>
    </location>
</feature>
<gene>
    <name evidence="2" type="ORF">NX786_11340</name>
</gene>
<keyword evidence="3" id="KW-1185">Reference proteome</keyword>
<name>A0ABT2BYB9_9BURK</name>
<dbReference type="Proteomes" id="UP001165263">
    <property type="component" value="Unassembled WGS sequence"/>
</dbReference>
<sequence>MSERGILFSAPMVRALLAGTKTQTRRAVKEREGSVHADSPRPYGRPGDRLWVRETFFAYGRWEKRYNEKKQRDEWRFVDMTLERSHSYLYAADNPDVPVEKGRSATPGWHTRPALFMPRAASRILLKVVSVRVERLQAISDHDAIAEGIERDAGNTTESFSCPVDSYRSLWEQINGIGSWNANPLIWVVEFRRMEA</sequence>
<evidence type="ECO:0000313" key="2">
    <source>
        <dbReference type="EMBL" id="MCS0629927.1"/>
    </source>
</evidence>
<dbReference type="RefSeq" id="WP_259449020.1">
    <property type="nucleotide sequence ID" value="NZ_CP119520.1"/>
</dbReference>
<evidence type="ECO:0008006" key="4">
    <source>
        <dbReference type="Google" id="ProtNLM"/>
    </source>
</evidence>
<dbReference type="EMBL" id="JANUHC010000003">
    <property type="protein sequence ID" value="MCS0629927.1"/>
    <property type="molecule type" value="Genomic_DNA"/>
</dbReference>
<protein>
    <recommendedName>
        <fullName evidence="4">ASCH domain-containing protein</fullName>
    </recommendedName>
</protein>
<evidence type="ECO:0000313" key="3">
    <source>
        <dbReference type="Proteomes" id="UP001165263"/>
    </source>
</evidence>
<evidence type="ECO:0000256" key="1">
    <source>
        <dbReference type="SAM" id="MobiDB-lite"/>
    </source>
</evidence>